<sequence>MMIGRAARAAGTTPRAIRHYHRLGLLPEPARRANGYRDYSLADLARLLRIRWLADNGVPLGSISAMLSGRHAPDDPDPAVPAGTRDHDATDVRADLTALVANSEREIVIWTRRRDRLRSMLAAAETGRALSALPESLVDAFARVDAEATDPAERAVLARERELLEVLALCGEAPTELLDWFTAMLALPGHRSDYLAVIRSWAALEGLPLDRAEPLIDDLVTDIVRRVGPEFGRSRDCPEIPESPGALEPPDIPHTFDDFPGIGVGLDEIVPDLAQRTAITRIAEALAGHGGAASGARS</sequence>
<reference evidence="2 3" key="1">
    <citation type="submission" date="2016-10" db="EMBL/GenBank/DDBJ databases">
        <authorList>
            <person name="de Groot N.N."/>
        </authorList>
    </citation>
    <scope>NUCLEOTIDE SEQUENCE [LARGE SCALE GENOMIC DNA]</scope>
    <source>
        <strain evidence="2 3">DSM 44892</strain>
    </source>
</reference>
<dbReference type="PROSITE" id="PS50937">
    <property type="entry name" value="HTH_MERR_2"/>
    <property type="match status" value="1"/>
</dbReference>
<evidence type="ECO:0000256" key="1">
    <source>
        <dbReference type="ARBA" id="ARBA00023125"/>
    </source>
</evidence>
<dbReference type="PANTHER" id="PTHR30204">
    <property type="entry name" value="REDOX-CYCLING DRUG-SENSING TRANSCRIPTIONAL ACTIVATOR SOXR"/>
    <property type="match status" value="1"/>
</dbReference>
<dbReference type="EMBL" id="FNDN01000001">
    <property type="protein sequence ID" value="SDH31096.1"/>
    <property type="molecule type" value="Genomic_DNA"/>
</dbReference>
<name>A0A1G8BD03_9NOCA</name>
<dbReference type="InterPro" id="IPR009061">
    <property type="entry name" value="DNA-bd_dom_put_sf"/>
</dbReference>
<dbReference type="Pfam" id="PF13411">
    <property type="entry name" value="MerR_1"/>
    <property type="match status" value="1"/>
</dbReference>
<evidence type="ECO:0000313" key="2">
    <source>
        <dbReference type="EMBL" id="SDH31096.1"/>
    </source>
</evidence>
<dbReference type="PANTHER" id="PTHR30204:SF93">
    <property type="entry name" value="HTH MERR-TYPE DOMAIN-CONTAINING PROTEIN"/>
    <property type="match status" value="1"/>
</dbReference>
<dbReference type="SUPFAM" id="SSF46955">
    <property type="entry name" value="Putative DNA-binding domain"/>
    <property type="match status" value="1"/>
</dbReference>
<keyword evidence="3" id="KW-1185">Reference proteome</keyword>
<dbReference type="InterPro" id="IPR000551">
    <property type="entry name" value="MerR-type_HTH_dom"/>
</dbReference>
<dbReference type="CDD" id="cd00592">
    <property type="entry name" value="HTH_MerR-like"/>
    <property type="match status" value="1"/>
</dbReference>
<gene>
    <name evidence="2" type="ORF">SAMN05444695_101833</name>
</gene>
<protein>
    <submittedName>
        <fullName evidence="2">DNA-binding transcriptional regulator, MerR family</fullName>
    </submittedName>
</protein>
<dbReference type="RefSeq" id="WP_169847198.1">
    <property type="nucleotide sequence ID" value="NZ_CP048813.1"/>
</dbReference>
<dbReference type="SMART" id="SM00422">
    <property type="entry name" value="HTH_MERR"/>
    <property type="match status" value="1"/>
</dbReference>
<dbReference type="GO" id="GO:0003677">
    <property type="term" value="F:DNA binding"/>
    <property type="evidence" value="ECO:0007669"/>
    <property type="project" value="UniProtKB-KW"/>
</dbReference>
<accession>A0A1G8BD03</accession>
<dbReference type="Proteomes" id="UP000183263">
    <property type="component" value="Unassembled WGS sequence"/>
</dbReference>
<keyword evidence="1 2" id="KW-0238">DNA-binding</keyword>
<dbReference type="Gene3D" id="1.10.1660.10">
    <property type="match status" value="1"/>
</dbReference>
<organism evidence="2 3">
    <name type="scientific">Rhodococcus triatomae</name>
    <dbReference type="NCBI Taxonomy" id="300028"/>
    <lineage>
        <taxon>Bacteria</taxon>
        <taxon>Bacillati</taxon>
        <taxon>Actinomycetota</taxon>
        <taxon>Actinomycetes</taxon>
        <taxon>Mycobacteriales</taxon>
        <taxon>Nocardiaceae</taxon>
        <taxon>Rhodococcus</taxon>
    </lineage>
</organism>
<dbReference type="GO" id="GO:0003700">
    <property type="term" value="F:DNA-binding transcription factor activity"/>
    <property type="evidence" value="ECO:0007669"/>
    <property type="project" value="InterPro"/>
</dbReference>
<dbReference type="InterPro" id="IPR047057">
    <property type="entry name" value="MerR_fam"/>
</dbReference>
<proteinExistence type="predicted"/>
<dbReference type="AlphaFoldDB" id="A0A1G8BD03"/>
<evidence type="ECO:0000313" key="3">
    <source>
        <dbReference type="Proteomes" id="UP000183263"/>
    </source>
</evidence>